<gene>
    <name evidence="2" type="ORF">FZC36_02710</name>
</gene>
<keyword evidence="3" id="KW-1185">Reference proteome</keyword>
<dbReference type="SUPFAM" id="SSF50998">
    <property type="entry name" value="Quinoprotein alcohol dehydrogenase-like"/>
    <property type="match status" value="1"/>
</dbReference>
<dbReference type="Gene3D" id="2.130.10.10">
    <property type="entry name" value="YVTN repeat-like/Quinoprotein amine dehydrogenase"/>
    <property type="match status" value="1"/>
</dbReference>
<accession>A0A5C0UGW0</accession>
<evidence type="ECO:0000259" key="1">
    <source>
        <dbReference type="Pfam" id="PF13360"/>
    </source>
</evidence>
<dbReference type="EMBL" id="CP043314">
    <property type="protein sequence ID" value="QEK39318.1"/>
    <property type="molecule type" value="Genomic_DNA"/>
</dbReference>
<dbReference type="KEGG" id="nabu:FZC36_02710"/>
<dbReference type="RefSeq" id="WP_148972441.1">
    <property type="nucleotide sequence ID" value="NZ_CP043314.1"/>
</dbReference>
<dbReference type="InterPro" id="IPR002372">
    <property type="entry name" value="PQQ_rpt_dom"/>
</dbReference>
<organism evidence="2 3">
    <name type="scientific">Candidatus Nesciobacter abundans</name>
    <dbReference type="NCBI Taxonomy" id="2601668"/>
    <lineage>
        <taxon>Bacteria</taxon>
        <taxon>Pseudomonadati</taxon>
        <taxon>Pseudomonadota</taxon>
        <taxon>Alphaproteobacteria</taxon>
        <taxon>Holosporales</taxon>
        <taxon>Holosporaceae</taxon>
        <taxon>Candidatus Nesciobacter</taxon>
    </lineage>
</organism>
<sequence length="352" mass="40558">MFTKVFRFLTCFLVCVLISSCEEKDKWKEVGSDSRLSTIKIASSDYHNTRKPFRNKFKVFKSLDEHCDYSDCKSDFIYKDSYLSFKNKWKIKTELKDNVSVFDVKNYIVLGDFSSHVYFFDKRNGKLVKKDDINAPLSSVVCSSDRIVLSNAKSSLRAYSIDLKKMWDFKSGSTSVEFMRKALVRSGSTLVSLNSEGDLLGISTINGEVEWSHLSSKLSKRYALFTFSNKFLFMNNEKVSLMDYKGNLIKELYINKLKNIIVLRNSIFLICEKEVMETDLNNLLEGKFLLNYSTTNEHFFILDECLCSVNKNGNVKYYNSEGIHDFVNLNINIIGVKNNKVVTGSGWLEFSK</sequence>
<name>A0A5C0UGW0_9PROT</name>
<evidence type="ECO:0000313" key="2">
    <source>
        <dbReference type="EMBL" id="QEK39318.1"/>
    </source>
</evidence>
<dbReference type="InterPro" id="IPR011047">
    <property type="entry name" value="Quinoprotein_ADH-like_sf"/>
</dbReference>
<protein>
    <submittedName>
        <fullName evidence="2">PQQ-binding-like beta-propeller repeat protein</fullName>
    </submittedName>
</protein>
<dbReference type="PROSITE" id="PS51257">
    <property type="entry name" value="PROKAR_LIPOPROTEIN"/>
    <property type="match status" value="1"/>
</dbReference>
<proteinExistence type="predicted"/>
<dbReference type="InterPro" id="IPR015943">
    <property type="entry name" value="WD40/YVTN_repeat-like_dom_sf"/>
</dbReference>
<dbReference type="AlphaFoldDB" id="A0A5C0UGW0"/>
<dbReference type="Proteomes" id="UP000324924">
    <property type="component" value="Chromosome"/>
</dbReference>
<feature type="domain" description="Pyrrolo-quinoline quinone repeat" evidence="1">
    <location>
        <begin position="94"/>
        <end position="249"/>
    </location>
</feature>
<dbReference type="Pfam" id="PF13360">
    <property type="entry name" value="PQQ_2"/>
    <property type="match status" value="1"/>
</dbReference>
<evidence type="ECO:0000313" key="3">
    <source>
        <dbReference type="Proteomes" id="UP000324924"/>
    </source>
</evidence>
<reference evidence="2 3" key="1">
    <citation type="submission" date="2019-08" db="EMBL/GenBank/DDBJ databases">
        <title>Highly reduced genomes of protist endosymbionts show evolutionary convergence.</title>
        <authorList>
            <person name="George E."/>
            <person name="Husnik F."/>
            <person name="Tashyreva D."/>
            <person name="Prokopchuk G."/>
            <person name="Horak A."/>
            <person name="Kwong W.K."/>
            <person name="Lukes J."/>
            <person name="Keeling P.J."/>
        </authorList>
    </citation>
    <scope>NUCLEOTIDE SEQUENCE [LARGE SCALE GENOMIC DNA]</scope>
    <source>
        <strain evidence="2">1604HC</strain>
    </source>
</reference>